<evidence type="ECO:0000313" key="1">
    <source>
        <dbReference type="EMBL" id="KAH7949870.1"/>
    </source>
</evidence>
<dbReference type="EMBL" id="CM023474">
    <property type="protein sequence ID" value="KAH7949870.1"/>
    <property type="molecule type" value="Genomic_DNA"/>
</dbReference>
<comment type="caution">
    <text evidence="1">The sequence shown here is derived from an EMBL/GenBank/DDBJ whole genome shotgun (WGS) entry which is preliminary data.</text>
</comment>
<name>A0ACB8CS65_DERSI</name>
<evidence type="ECO:0000313" key="2">
    <source>
        <dbReference type="Proteomes" id="UP000821865"/>
    </source>
</evidence>
<sequence>MKCGDIDVRGRSRKSAVDWAAFAERVPPNQKHCFQALKAKSDGYLRRVLSMPENPPPIDFAMYRAKLGNPALVEQFEKSYKALTVPYPKEHLTPKIEAEEQNAKQELANFISESNDRIAEYKKELARYEAMIPAMHMTMEDFVDYFPELKIDVDNPTYWPHDGSTDFDDSLDYADRGEDH</sequence>
<accession>A0ACB8CS65</accession>
<dbReference type="Proteomes" id="UP000821865">
    <property type="component" value="Chromosome 5"/>
</dbReference>
<gene>
    <name evidence="1" type="ORF">HPB49_016336</name>
</gene>
<protein>
    <submittedName>
        <fullName evidence="1">Uncharacterized protein</fullName>
    </submittedName>
</protein>
<proteinExistence type="predicted"/>
<keyword evidence="2" id="KW-1185">Reference proteome</keyword>
<organism evidence="1 2">
    <name type="scientific">Dermacentor silvarum</name>
    <name type="common">Tick</name>
    <dbReference type="NCBI Taxonomy" id="543639"/>
    <lineage>
        <taxon>Eukaryota</taxon>
        <taxon>Metazoa</taxon>
        <taxon>Ecdysozoa</taxon>
        <taxon>Arthropoda</taxon>
        <taxon>Chelicerata</taxon>
        <taxon>Arachnida</taxon>
        <taxon>Acari</taxon>
        <taxon>Parasitiformes</taxon>
        <taxon>Ixodida</taxon>
        <taxon>Ixodoidea</taxon>
        <taxon>Ixodidae</taxon>
        <taxon>Rhipicephalinae</taxon>
        <taxon>Dermacentor</taxon>
    </lineage>
</organism>
<reference evidence="1" key="1">
    <citation type="submission" date="2020-05" db="EMBL/GenBank/DDBJ databases">
        <title>Large-scale comparative analyses of tick genomes elucidate their genetic diversity and vector capacities.</title>
        <authorList>
            <person name="Jia N."/>
            <person name="Wang J."/>
            <person name="Shi W."/>
            <person name="Du L."/>
            <person name="Sun Y."/>
            <person name="Zhan W."/>
            <person name="Jiang J."/>
            <person name="Wang Q."/>
            <person name="Zhang B."/>
            <person name="Ji P."/>
            <person name="Sakyi L.B."/>
            <person name="Cui X."/>
            <person name="Yuan T."/>
            <person name="Jiang B."/>
            <person name="Yang W."/>
            <person name="Lam T.T.-Y."/>
            <person name="Chang Q."/>
            <person name="Ding S."/>
            <person name="Wang X."/>
            <person name="Zhu J."/>
            <person name="Ruan X."/>
            <person name="Zhao L."/>
            <person name="Wei J."/>
            <person name="Que T."/>
            <person name="Du C."/>
            <person name="Cheng J."/>
            <person name="Dai P."/>
            <person name="Han X."/>
            <person name="Huang E."/>
            <person name="Gao Y."/>
            <person name="Liu J."/>
            <person name="Shao H."/>
            <person name="Ye R."/>
            <person name="Li L."/>
            <person name="Wei W."/>
            <person name="Wang X."/>
            <person name="Wang C."/>
            <person name="Yang T."/>
            <person name="Huo Q."/>
            <person name="Li W."/>
            <person name="Guo W."/>
            <person name="Chen H."/>
            <person name="Zhou L."/>
            <person name="Ni X."/>
            <person name="Tian J."/>
            <person name="Zhou Y."/>
            <person name="Sheng Y."/>
            <person name="Liu T."/>
            <person name="Pan Y."/>
            <person name="Xia L."/>
            <person name="Li J."/>
            <person name="Zhao F."/>
            <person name="Cao W."/>
        </authorList>
    </citation>
    <scope>NUCLEOTIDE SEQUENCE</scope>
    <source>
        <strain evidence="1">Dsil-2018</strain>
    </source>
</reference>